<gene>
    <name evidence="1" type="ORF">QQI97_001220</name>
</gene>
<evidence type="ECO:0000313" key="2">
    <source>
        <dbReference type="Proteomes" id="UP001183411"/>
    </source>
</evidence>
<reference evidence="1" key="1">
    <citation type="submission" date="2023-06" db="EMBL/GenBank/DDBJ databases">
        <authorList>
            <consortium name="PulseNet: The National Subtyping Network for Foodborne Disease Surveillance"/>
        </authorList>
    </citation>
    <scope>NUCLEOTIDE SEQUENCE</scope>
    <source>
        <strain evidence="1">PNUSAC035917</strain>
    </source>
</reference>
<dbReference type="AlphaFoldDB" id="A0AAD2UUV0"/>
<proteinExistence type="predicted"/>
<dbReference type="Pfam" id="PF06002">
    <property type="entry name" value="CST-I"/>
    <property type="match status" value="1"/>
</dbReference>
<dbReference type="RefSeq" id="WP_052854200.1">
    <property type="nucleotide sequence ID" value="NZ_CUME01000006.1"/>
</dbReference>
<dbReference type="Proteomes" id="UP001183411">
    <property type="component" value="Unassembled WGS sequence"/>
</dbReference>
<sequence>MENELIVSKNMQNIIIAGNGPSLKNINYKRLPREYDVFRCNQFYFEDKYYLGKKIKAVFFNPGVFLQQYHTAKQLILKNEYEIKNIFCSTFNLSFIESNDFLHQFYNFFPDAKLGYEVIENLKEFYAYIKYNEIYFNKRITSGVYMCAIAIALGYKTIYLCGIDFYEGDVIYPFEAMSTNIKTIIPGIKDFKPSNCHSKEYDIEALKLLKSIYKVNIYALCDDSILANHFPLSININNNFTLENKHNNSINDILLTDDTPGVSFYKNQVKVDIEIMLNFYNILHSKDNLIKFLNKEIAALKKQTTQRAKARIQNHLSYKLGQALIINSKSVLGYLSLPFIILSIVISHKQEQKAYKFKVNKNPNLALPPLETYPDYNEALKEKECFTYKLGEALIQASQNWYRGRGGGLFLLPYRIFKLHKKLRKNNENRGRSNPNL</sequence>
<evidence type="ECO:0000313" key="1">
    <source>
        <dbReference type="EMBL" id="ELD5187045.1"/>
    </source>
</evidence>
<comment type="caution">
    <text evidence="1">The sequence shown here is derived from an EMBL/GenBank/DDBJ whole genome shotgun (WGS) entry which is preliminary data.</text>
</comment>
<dbReference type="Gene3D" id="3.90.1480.10">
    <property type="entry name" value="Alpha-2,3-sialyltransferase"/>
    <property type="match status" value="1"/>
</dbReference>
<dbReference type="InterPro" id="IPR009251">
    <property type="entry name" value="A-2_3-sialyltransferase"/>
</dbReference>
<organism evidence="1 2">
    <name type="scientific">Campylobacter jejuni</name>
    <dbReference type="NCBI Taxonomy" id="197"/>
    <lineage>
        <taxon>Bacteria</taxon>
        <taxon>Pseudomonadati</taxon>
        <taxon>Campylobacterota</taxon>
        <taxon>Epsilonproteobacteria</taxon>
        <taxon>Campylobacterales</taxon>
        <taxon>Campylobacteraceae</taxon>
        <taxon>Campylobacter</taxon>
    </lineage>
</organism>
<protein>
    <submittedName>
        <fullName evidence="1">Alpha-2,3-sialyltransferase</fullName>
    </submittedName>
</protein>
<dbReference type="EMBL" id="ABMIIH010000006">
    <property type="protein sequence ID" value="ELD5187045.1"/>
    <property type="molecule type" value="Genomic_DNA"/>
</dbReference>
<dbReference type="InterPro" id="IPR036715">
    <property type="entry name" value="A-2_3-sialylTrfase_sf"/>
</dbReference>
<accession>A0AAD2UUV0</accession>
<name>A0AAD2UUV0_CAMJU</name>
<dbReference type="SUPFAM" id="SSF102414">
    <property type="entry name" value="Alpha-2,3/8-sialyltransferase CstII"/>
    <property type="match status" value="1"/>
</dbReference>